<feature type="compositionally biased region" description="Gly residues" evidence="5">
    <location>
        <begin position="1"/>
        <end position="10"/>
    </location>
</feature>
<dbReference type="InterPro" id="IPR006214">
    <property type="entry name" value="Bax_inhibitor_1-related"/>
</dbReference>
<feature type="compositionally biased region" description="Basic and acidic residues" evidence="5">
    <location>
        <begin position="11"/>
        <end position="25"/>
    </location>
</feature>
<dbReference type="AlphaFoldDB" id="A0A9N7VB89"/>
<evidence type="ECO:0000256" key="4">
    <source>
        <dbReference type="ARBA" id="ARBA00023136"/>
    </source>
</evidence>
<dbReference type="Proteomes" id="UP001153269">
    <property type="component" value="Unassembled WGS sequence"/>
</dbReference>
<accession>A0A9N7VB89</accession>
<dbReference type="Pfam" id="PF01027">
    <property type="entry name" value="Bax1-I"/>
    <property type="match status" value="1"/>
</dbReference>
<dbReference type="PANTHER" id="PTHR23291:SF77">
    <property type="entry name" value="GLUTAMATE RECEPTOR, IONOTROPIC, N-METHYL D-ASPARTATE-ASSOCIATED PROTEIN 1B (GLUTAMATE BINDING) ISOFORM X1"/>
    <property type="match status" value="1"/>
</dbReference>
<comment type="caution">
    <text evidence="7">The sequence shown here is derived from an EMBL/GenBank/DDBJ whole genome shotgun (WGS) entry which is preliminary data.</text>
</comment>
<feature type="transmembrane region" description="Helical" evidence="6">
    <location>
        <begin position="355"/>
        <end position="377"/>
    </location>
</feature>
<dbReference type="GO" id="GO:0005794">
    <property type="term" value="C:Golgi apparatus"/>
    <property type="evidence" value="ECO:0007669"/>
    <property type="project" value="TreeGrafter"/>
</dbReference>
<evidence type="ECO:0000313" key="7">
    <source>
        <dbReference type="EMBL" id="CAB1446376.1"/>
    </source>
</evidence>
<keyword evidence="8" id="KW-1185">Reference proteome</keyword>
<dbReference type="PANTHER" id="PTHR23291">
    <property type="entry name" value="BAX INHIBITOR-RELATED"/>
    <property type="match status" value="1"/>
</dbReference>
<sequence length="417" mass="45566">MTFRSLGGGNETERATRDRTCDRQDQLYQSSCSRSTPEMSSDKIEYTPLQMEPCPPYTPGQPAHPAAFDMNMAGPIMFAGPAHGGLPFPPPTAFGPGIVGGFGAATNPQGGTGYGFSDSFSPYSPPGQGNPSSLPYPPPGQGNPSSFPYCPPGEGKPSSLPYSPPVQGFNANFDNDDFPNQDDPPPFHENNDFDFGLDNKTIRRAFIRKVFLVLTAQLMVTFAFVAVFTFVDEVKMFVLVNTWTYMVSYAVFFVSVCVISCCGSVRRRHPWNLVALSILTLSMSYMVGMIASFHETESVIMAVGITAVVCFTVVLFSLQTKYDFTSCHGVLFVCLIVLIFFGILCIFIRNRILHIVYAGLGALLFTCFLAVDTQLLLGNKELALSPEEYIFAALTLYTDIINIFLYILAIVGRARGG</sequence>
<gene>
    <name evidence="7" type="ORF">PLEPLA_LOCUS34104</name>
</gene>
<feature type="transmembrane region" description="Helical" evidence="6">
    <location>
        <begin position="330"/>
        <end position="349"/>
    </location>
</feature>
<keyword evidence="3 6" id="KW-1133">Transmembrane helix</keyword>
<evidence type="ECO:0000256" key="3">
    <source>
        <dbReference type="ARBA" id="ARBA00022989"/>
    </source>
</evidence>
<feature type="transmembrane region" description="Helical" evidence="6">
    <location>
        <begin position="273"/>
        <end position="293"/>
    </location>
</feature>
<dbReference type="CDD" id="cd10428">
    <property type="entry name" value="LFG_like"/>
    <property type="match status" value="1"/>
</dbReference>
<feature type="transmembrane region" description="Helical" evidence="6">
    <location>
        <begin position="210"/>
        <end position="231"/>
    </location>
</feature>
<keyword evidence="2 6" id="KW-0812">Transmembrane</keyword>
<dbReference type="GO" id="GO:0016020">
    <property type="term" value="C:membrane"/>
    <property type="evidence" value="ECO:0007669"/>
    <property type="project" value="UniProtKB-SubCell"/>
</dbReference>
<feature type="transmembrane region" description="Helical" evidence="6">
    <location>
        <begin position="299"/>
        <end position="318"/>
    </location>
</feature>
<evidence type="ECO:0000256" key="6">
    <source>
        <dbReference type="SAM" id="Phobius"/>
    </source>
</evidence>
<feature type="transmembrane region" description="Helical" evidence="6">
    <location>
        <begin position="389"/>
        <end position="411"/>
    </location>
</feature>
<reference evidence="7" key="1">
    <citation type="submission" date="2020-03" db="EMBL/GenBank/DDBJ databases">
        <authorList>
            <person name="Weist P."/>
        </authorList>
    </citation>
    <scope>NUCLEOTIDE SEQUENCE</scope>
</reference>
<feature type="compositionally biased region" description="Polar residues" evidence="5">
    <location>
        <begin position="118"/>
        <end position="133"/>
    </location>
</feature>
<name>A0A9N7VB89_PLEPL</name>
<feature type="region of interest" description="Disordered" evidence="5">
    <location>
        <begin position="109"/>
        <end position="161"/>
    </location>
</feature>
<dbReference type="GO" id="GO:2001234">
    <property type="term" value="P:negative regulation of apoptotic signaling pathway"/>
    <property type="evidence" value="ECO:0007669"/>
    <property type="project" value="TreeGrafter"/>
</dbReference>
<dbReference type="EMBL" id="CADEAL010003914">
    <property type="protein sequence ID" value="CAB1446376.1"/>
    <property type="molecule type" value="Genomic_DNA"/>
</dbReference>
<protein>
    <recommendedName>
        <fullName evidence="9">Glutamate receptor, ionotropic, N-methyl D-aspartate-associated protein 1b (glutamate binding)</fullName>
    </recommendedName>
</protein>
<evidence type="ECO:0000256" key="5">
    <source>
        <dbReference type="SAM" id="MobiDB-lite"/>
    </source>
</evidence>
<evidence type="ECO:0008006" key="9">
    <source>
        <dbReference type="Google" id="ProtNLM"/>
    </source>
</evidence>
<feature type="transmembrane region" description="Helical" evidence="6">
    <location>
        <begin position="243"/>
        <end position="261"/>
    </location>
</feature>
<feature type="region of interest" description="Disordered" evidence="5">
    <location>
        <begin position="1"/>
        <end position="43"/>
    </location>
</feature>
<evidence type="ECO:0000256" key="2">
    <source>
        <dbReference type="ARBA" id="ARBA00022692"/>
    </source>
</evidence>
<comment type="subcellular location">
    <subcellularLocation>
        <location evidence="1">Membrane</location>
        <topology evidence="1">Multi-pass membrane protein</topology>
    </subcellularLocation>
</comment>
<dbReference type="GO" id="GO:0005783">
    <property type="term" value="C:endoplasmic reticulum"/>
    <property type="evidence" value="ECO:0007669"/>
    <property type="project" value="TreeGrafter"/>
</dbReference>
<organism evidence="7 8">
    <name type="scientific">Pleuronectes platessa</name>
    <name type="common">European plaice</name>
    <dbReference type="NCBI Taxonomy" id="8262"/>
    <lineage>
        <taxon>Eukaryota</taxon>
        <taxon>Metazoa</taxon>
        <taxon>Chordata</taxon>
        <taxon>Craniata</taxon>
        <taxon>Vertebrata</taxon>
        <taxon>Euteleostomi</taxon>
        <taxon>Actinopterygii</taxon>
        <taxon>Neopterygii</taxon>
        <taxon>Teleostei</taxon>
        <taxon>Neoteleostei</taxon>
        <taxon>Acanthomorphata</taxon>
        <taxon>Carangaria</taxon>
        <taxon>Pleuronectiformes</taxon>
        <taxon>Pleuronectoidei</taxon>
        <taxon>Pleuronectidae</taxon>
        <taxon>Pleuronectes</taxon>
    </lineage>
</organism>
<proteinExistence type="predicted"/>
<evidence type="ECO:0000256" key="1">
    <source>
        <dbReference type="ARBA" id="ARBA00004141"/>
    </source>
</evidence>
<evidence type="ECO:0000313" key="8">
    <source>
        <dbReference type="Proteomes" id="UP001153269"/>
    </source>
</evidence>
<keyword evidence="4 6" id="KW-0472">Membrane</keyword>
<feature type="compositionally biased region" description="Polar residues" evidence="5">
    <location>
        <begin position="26"/>
        <end position="39"/>
    </location>
</feature>